<keyword evidence="6 9" id="KW-1133">Transmembrane helix</keyword>
<dbReference type="InterPro" id="IPR047817">
    <property type="entry name" value="ABC2_TM_bact-type"/>
</dbReference>
<feature type="transmembrane region" description="Helical" evidence="9">
    <location>
        <begin position="166"/>
        <end position="189"/>
    </location>
</feature>
<evidence type="ECO:0000256" key="5">
    <source>
        <dbReference type="ARBA" id="ARBA00022692"/>
    </source>
</evidence>
<evidence type="ECO:0000313" key="12">
    <source>
        <dbReference type="Proteomes" id="UP000018542"/>
    </source>
</evidence>
<accession>V5SH36</accession>
<sequence>MTDRGTDDALIKRGRATNEHGLGVFRLIHSVVKNWSLVKELSRRELTDQHAAQVAGGIWLFLHPVTLFFVFAFLFTAVFRVRIGDGGPSDYLIYLFAGLAPWLLTADVIARSPSILFANQTIVKKVLFPTEVLIAKTVASALFVQAILFLTVIGYIIIVRGIYNPMFLMLPILFAMHVLLLWGLALLLSSLTPYFRDVSEFVRVFVTINVYLMPVMYLPSMLPGKMQYALMLNPFSHLIWCYQDVLYFGRFEHPYAWVVLLIMASVVLASGSYVFTRLRHHFANVL</sequence>
<comment type="subcellular location">
    <subcellularLocation>
        <location evidence="9">Cell inner membrane</location>
        <topology evidence="9">Multi-pass membrane protein</topology>
    </subcellularLocation>
    <subcellularLocation>
        <location evidence="1">Cell membrane</location>
        <topology evidence="1">Multi-pass membrane protein</topology>
    </subcellularLocation>
</comment>
<reference evidence="11 12" key="1">
    <citation type="journal article" date="2014" name="Genome Announc.">
        <title>Complete Genome Sequence of Hyphomicrobium nitrativorans Strain NL23, a Denitrifying Bacterium Isolated from Biofilm of a Methanol-Fed Denitrification System Treating Seawater at the Montreal Biodome.</title>
        <authorList>
            <person name="Martineau C."/>
            <person name="Villeneuve C."/>
            <person name="Mauffrey F."/>
            <person name="Villemur R."/>
        </authorList>
    </citation>
    <scope>NUCLEOTIDE SEQUENCE [LARGE SCALE GENOMIC DNA]</scope>
    <source>
        <strain evidence="11">NL23</strain>
    </source>
</reference>
<dbReference type="Pfam" id="PF01061">
    <property type="entry name" value="ABC2_membrane"/>
    <property type="match status" value="1"/>
</dbReference>
<keyword evidence="5 9" id="KW-0812">Transmembrane</keyword>
<proteinExistence type="inferred from homology"/>
<dbReference type="GO" id="GO:0005886">
    <property type="term" value="C:plasma membrane"/>
    <property type="evidence" value="ECO:0007669"/>
    <property type="project" value="UniProtKB-SubCell"/>
</dbReference>
<keyword evidence="3 9" id="KW-0813">Transport</keyword>
<evidence type="ECO:0000256" key="4">
    <source>
        <dbReference type="ARBA" id="ARBA00022475"/>
    </source>
</evidence>
<keyword evidence="4 9" id="KW-1003">Cell membrane</keyword>
<protein>
    <recommendedName>
        <fullName evidence="9">Transport permease protein</fullName>
    </recommendedName>
</protein>
<evidence type="ECO:0000256" key="3">
    <source>
        <dbReference type="ARBA" id="ARBA00022448"/>
    </source>
</evidence>
<dbReference type="EMBL" id="CP006912">
    <property type="protein sequence ID" value="AHB49792.1"/>
    <property type="molecule type" value="Genomic_DNA"/>
</dbReference>
<dbReference type="PANTHER" id="PTHR30413">
    <property type="entry name" value="INNER MEMBRANE TRANSPORT PERMEASE"/>
    <property type="match status" value="1"/>
</dbReference>
<dbReference type="GO" id="GO:0140359">
    <property type="term" value="F:ABC-type transporter activity"/>
    <property type="evidence" value="ECO:0007669"/>
    <property type="project" value="InterPro"/>
</dbReference>
<keyword evidence="7" id="KW-0625">Polysaccharide transport</keyword>
<dbReference type="STRING" id="1029756.W911_00430"/>
<dbReference type="KEGG" id="hni:W911_00430"/>
<dbReference type="InterPro" id="IPR013525">
    <property type="entry name" value="ABC2_TM"/>
</dbReference>
<feature type="transmembrane region" description="Helical" evidence="9">
    <location>
        <begin position="255"/>
        <end position="276"/>
    </location>
</feature>
<keyword evidence="7" id="KW-0762">Sugar transport</keyword>
<feature type="transmembrane region" description="Helical" evidence="9">
    <location>
        <begin position="91"/>
        <end position="110"/>
    </location>
</feature>
<evidence type="ECO:0000256" key="7">
    <source>
        <dbReference type="ARBA" id="ARBA00023047"/>
    </source>
</evidence>
<keyword evidence="12" id="KW-1185">Reference proteome</keyword>
<evidence type="ECO:0000256" key="6">
    <source>
        <dbReference type="ARBA" id="ARBA00022989"/>
    </source>
</evidence>
<evidence type="ECO:0000259" key="10">
    <source>
        <dbReference type="PROSITE" id="PS51012"/>
    </source>
</evidence>
<dbReference type="GO" id="GO:0015920">
    <property type="term" value="P:lipopolysaccharide transport"/>
    <property type="evidence" value="ECO:0007669"/>
    <property type="project" value="TreeGrafter"/>
</dbReference>
<evidence type="ECO:0000256" key="8">
    <source>
        <dbReference type="ARBA" id="ARBA00023136"/>
    </source>
</evidence>
<evidence type="ECO:0000256" key="1">
    <source>
        <dbReference type="ARBA" id="ARBA00004651"/>
    </source>
</evidence>
<dbReference type="RefSeq" id="WP_023785536.1">
    <property type="nucleotide sequence ID" value="NC_022997.1"/>
</dbReference>
<feature type="domain" description="ABC transmembrane type-2" evidence="10">
    <location>
        <begin position="55"/>
        <end position="278"/>
    </location>
</feature>
<feature type="transmembrane region" description="Helical" evidence="9">
    <location>
        <begin position="58"/>
        <end position="79"/>
    </location>
</feature>
<dbReference type="HOGENOM" id="CLU_060703_1_1_5"/>
<feature type="transmembrane region" description="Helical" evidence="9">
    <location>
        <begin position="138"/>
        <end position="159"/>
    </location>
</feature>
<evidence type="ECO:0000256" key="2">
    <source>
        <dbReference type="ARBA" id="ARBA00007783"/>
    </source>
</evidence>
<organism evidence="11 12">
    <name type="scientific">Hyphomicrobium nitrativorans NL23</name>
    <dbReference type="NCBI Taxonomy" id="1029756"/>
    <lineage>
        <taxon>Bacteria</taxon>
        <taxon>Pseudomonadati</taxon>
        <taxon>Pseudomonadota</taxon>
        <taxon>Alphaproteobacteria</taxon>
        <taxon>Hyphomicrobiales</taxon>
        <taxon>Hyphomicrobiaceae</taxon>
        <taxon>Hyphomicrobium</taxon>
    </lineage>
</organism>
<comment type="similarity">
    <text evidence="2 9">Belongs to the ABC-2 integral membrane protein family.</text>
</comment>
<evidence type="ECO:0000313" key="11">
    <source>
        <dbReference type="EMBL" id="AHB49792.1"/>
    </source>
</evidence>
<dbReference type="PANTHER" id="PTHR30413:SF10">
    <property type="entry name" value="CAPSULE POLYSACCHARIDE EXPORT INNER-MEMBRANE PROTEIN CTRC"/>
    <property type="match status" value="1"/>
</dbReference>
<evidence type="ECO:0000256" key="9">
    <source>
        <dbReference type="RuleBase" id="RU361157"/>
    </source>
</evidence>
<dbReference type="AlphaFoldDB" id="V5SH36"/>
<dbReference type="Proteomes" id="UP000018542">
    <property type="component" value="Chromosome"/>
</dbReference>
<keyword evidence="8 9" id="KW-0472">Membrane</keyword>
<dbReference type="GO" id="GO:0015774">
    <property type="term" value="P:polysaccharide transport"/>
    <property type="evidence" value="ECO:0007669"/>
    <property type="project" value="UniProtKB-KW"/>
</dbReference>
<feature type="transmembrane region" description="Helical" evidence="9">
    <location>
        <begin position="201"/>
        <end position="218"/>
    </location>
</feature>
<dbReference type="PATRIC" id="fig|1029756.8.peg.95"/>
<name>V5SH36_9HYPH</name>
<dbReference type="PROSITE" id="PS51012">
    <property type="entry name" value="ABC_TM2"/>
    <property type="match status" value="1"/>
</dbReference>
<gene>
    <name evidence="11" type="ORF">W911_00430</name>
</gene>
<dbReference type="OrthoDB" id="9786910at2"/>